<evidence type="ECO:0000256" key="5">
    <source>
        <dbReference type="ARBA" id="ARBA00022692"/>
    </source>
</evidence>
<protein>
    <recommendedName>
        <fullName evidence="3 13">Protein-tyrosine sulfotransferase</fullName>
        <ecNumber evidence="3 13">2.8.2.20</ecNumber>
    </recommendedName>
</protein>
<organism evidence="15 16">
    <name type="scientific">Lepeophtheirus salmonis</name>
    <name type="common">Salmon louse</name>
    <name type="synonym">Caligus salmonis</name>
    <dbReference type="NCBI Taxonomy" id="72036"/>
    <lineage>
        <taxon>Eukaryota</taxon>
        <taxon>Metazoa</taxon>
        <taxon>Ecdysozoa</taxon>
        <taxon>Arthropoda</taxon>
        <taxon>Crustacea</taxon>
        <taxon>Multicrustacea</taxon>
        <taxon>Hexanauplia</taxon>
        <taxon>Copepoda</taxon>
        <taxon>Siphonostomatoida</taxon>
        <taxon>Caligidae</taxon>
        <taxon>Lepeophtheirus</taxon>
    </lineage>
</organism>
<keyword evidence="9" id="KW-0472">Membrane</keyword>
<evidence type="ECO:0000256" key="14">
    <source>
        <dbReference type="SAM" id="MobiDB-lite"/>
    </source>
</evidence>
<sequence length="679" mass="77120">MRGKKETRVVPRILQMRSHWMKSQKESTRLEEAGLTGEVLDQAISSFILEIVARHGEPSERLCNKDPFTLRSGVYLRKLFPNSKFIFMVRDGRATVHSIITRQVTITEFDLKSYRQSLQKWNSAISAMNTQCDEIGPEFCLIVKYEQLVLHPRPMMTKILKFLDLDWTEDVLHHEKQINKPHGRETYMAEIAPMLQHFGYDPNSNPPSYGKPDSDVVENTNEIKKNANKWDEQGKLRKAKQNHDTLVNDLLVKKTKASTDLRNKFRTALVKNTSDLEAQMTLALLQTPSVTTNLSLGAIGSSPTYAAAPRTSTTPPTAQPAYNPTHTRSHAHSEGSTTITSNKKYSIQQTFDNSVTGGRELACFIEICVPSKYLPKTFVISEEGSLYEYDRKSPIIFIGGVPRSGITLMRAMLDAHTSVRCGEETQVIPSMLQMRSRWRKSKKESTRLEEAGLTAEVIDQAISSFILEIVARYGEPSERLCNKDPFTLHSGVYLRKLFPNSKFIFMVRDGRATVHSIITRQVTITGFDLKSYRQSLQKWNSAISAMNTQCDEIGPEFCLIVKYEQLVLHPRPMMTKILKFLDLDWTEDVLHHEKQINKPHGISLSKVERSSDQVVKPVNLEALSKWVNKMPDDVVQDMAEIAPMLQHFGYDPNSNPPSYGNPTSDVVENTNEIKKNTNK</sequence>
<dbReference type="PANTHER" id="PTHR12788">
    <property type="entry name" value="PROTEIN-TYROSINE SULFOTRANSFERASE 2"/>
    <property type="match status" value="1"/>
</dbReference>
<feature type="compositionally biased region" description="Polar residues" evidence="14">
    <location>
        <begin position="653"/>
        <end position="667"/>
    </location>
</feature>
<feature type="region of interest" description="Disordered" evidence="14">
    <location>
        <begin position="305"/>
        <end position="338"/>
    </location>
</feature>
<evidence type="ECO:0000256" key="6">
    <source>
        <dbReference type="ARBA" id="ARBA00022968"/>
    </source>
</evidence>
<comment type="function">
    <text evidence="13">Catalyzes the O-sulfation of tyrosine residues within acidic motifs of polypeptides, using 3'-phosphoadenylyl sulfate (PAPS) as cosubstrate.</text>
</comment>
<evidence type="ECO:0000256" key="2">
    <source>
        <dbReference type="ARBA" id="ARBA00009988"/>
    </source>
</evidence>
<evidence type="ECO:0000256" key="3">
    <source>
        <dbReference type="ARBA" id="ARBA00013262"/>
    </source>
</evidence>
<gene>
    <name evidence="15" type="ORF">LSAA_5478</name>
</gene>
<evidence type="ECO:0000256" key="12">
    <source>
        <dbReference type="ARBA" id="ARBA00048460"/>
    </source>
</evidence>
<accession>A0A7R8CMR4</accession>
<dbReference type="FunFam" id="3.40.50.300:FF:000290">
    <property type="entry name" value="Protein-tyrosine sulfotransferase"/>
    <property type="match status" value="1"/>
</dbReference>
<reference evidence="15" key="1">
    <citation type="submission" date="2021-02" db="EMBL/GenBank/DDBJ databases">
        <authorList>
            <person name="Bekaert M."/>
        </authorList>
    </citation>
    <scope>NUCLEOTIDE SEQUENCE</scope>
    <source>
        <strain evidence="15">IoA-00</strain>
    </source>
</reference>
<evidence type="ECO:0000256" key="1">
    <source>
        <dbReference type="ARBA" id="ARBA00004323"/>
    </source>
</evidence>
<dbReference type="Pfam" id="PF13469">
    <property type="entry name" value="Sulfotransfer_3"/>
    <property type="match status" value="2"/>
</dbReference>
<dbReference type="GO" id="GO:0000139">
    <property type="term" value="C:Golgi membrane"/>
    <property type="evidence" value="ECO:0007669"/>
    <property type="project" value="UniProtKB-SubCell"/>
</dbReference>
<feature type="compositionally biased region" description="Low complexity" evidence="14">
    <location>
        <begin position="305"/>
        <end position="321"/>
    </location>
</feature>
<dbReference type="PANTHER" id="PTHR12788:SF10">
    <property type="entry name" value="PROTEIN-TYROSINE SULFOTRANSFERASE"/>
    <property type="match status" value="1"/>
</dbReference>
<evidence type="ECO:0000256" key="8">
    <source>
        <dbReference type="ARBA" id="ARBA00023034"/>
    </source>
</evidence>
<evidence type="ECO:0000256" key="7">
    <source>
        <dbReference type="ARBA" id="ARBA00022989"/>
    </source>
</evidence>
<evidence type="ECO:0000256" key="4">
    <source>
        <dbReference type="ARBA" id="ARBA00022679"/>
    </source>
</evidence>
<dbReference type="InterPro" id="IPR026634">
    <property type="entry name" value="TPST-like"/>
</dbReference>
<keyword evidence="7" id="KW-1133">Transmembrane helix</keyword>
<keyword evidence="10" id="KW-1015">Disulfide bond</keyword>
<keyword evidence="4 13" id="KW-0808">Transferase</keyword>
<evidence type="ECO:0000256" key="9">
    <source>
        <dbReference type="ARBA" id="ARBA00023136"/>
    </source>
</evidence>
<evidence type="ECO:0000256" key="10">
    <source>
        <dbReference type="ARBA" id="ARBA00023157"/>
    </source>
</evidence>
<keyword evidence="5" id="KW-0812">Transmembrane</keyword>
<evidence type="ECO:0000256" key="11">
    <source>
        <dbReference type="ARBA" id="ARBA00023180"/>
    </source>
</evidence>
<keyword evidence="16" id="KW-1185">Reference proteome</keyword>
<keyword evidence="8" id="KW-0333">Golgi apparatus</keyword>
<dbReference type="EC" id="2.8.2.20" evidence="3 13"/>
<dbReference type="Proteomes" id="UP000675881">
    <property type="component" value="Chromosome 14"/>
</dbReference>
<dbReference type="OrthoDB" id="545675at2759"/>
<dbReference type="Gene3D" id="3.40.50.300">
    <property type="entry name" value="P-loop containing nucleotide triphosphate hydrolases"/>
    <property type="match status" value="2"/>
</dbReference>
<comment type="subcellular location">
    <subcellularLocation>
        <location evidence="1">Golgi apparatus membrane</location>
        <topology evidence="1">Single-pass type II membrane protein</topology>
    </subcellularLocation>
</comment>
<dbReference type="InterPro" id="IPR027417">
    <property type="entry name" value="P-loop_NTPase"/>
</dbReference>
<keyword evidence="11" id="KW-0325">Glycoprotein</keyword>
<evidence type="ECO:0000313" key="15">
    <source>
        <dbReference type="EMBL" id="CAF2839719.1"/>
    </source>
</evidence>
<keyword evidence="6" id="KW-0735">Signal-anchor</keyword>
<proteinExistence type="inferred from homology"/>
<name>A0A7R8CMR4_LEPSM</name>
<comment type="catalytic activity">
    <reaction evidence="12 13">
        <text>L-tyrosyl-[protein] + 3'-phosphoadenylyl sulfate = O-sulfo-L-tyrosine-[protein] + adenosine 3',5'-bisphosphate + H(+)</text>
        <dbReference type="Rhea" id="RHEA:16801"/>
        <dbReference type="Rhea" id="RHEA-COMP:10136"/>
        <dbReference type="Rhea" id="RHEA-COMP:11688"/>
        <dbReference type="ChEBI" id="CHEBI:15378"/>
        <dbReference type="ChEBI" id="CHEBI:46858"/>
        <dbReference type="ChEBI" id="CHEBI:58339"/>
        <dbReference type="ChEBI" id="CHEBI:58343"/>
        <dbReference type="ChEBI" id="CHEBI:65286"/>
        <dbReference type="EC" id="2.8.2.20"/>
    </reaction>
</comment>
<comment type="similarity">
    <text evidence="2 13">Belongs to the protein sulfotransferase family.</text>
</comment>
<feature type="region of interest" description="Disordered" evidence="14">
    <location>
        <begin position="653"/>
        <end position="679"/>
    </location>
</feature>
<evidence type="ECO:0000313" key="16">
    <source>
        <dbReference type="Proteomes" id="UP000675881"/>
    </source>
</evidence>
<dbReference type="GO" id="GO:0008476">
    <property type="term" value="F:protein-tyrosine sulfotransferase activity"/>
    <property type="evidence" value="ECO:0007669"/>
    <property type="project" value="UniProtKB-EC"/>
</dbReference>
<dbReference type="SUPFAM" id="SSF52540">
    <property type="entry name" value="P-loop containing nucleoside triphosphate hydrolases"/>
    <property type="match status" value="2"/>
</dbReference>
<dbReference type="AlphaFoldDB" id="A0A7R8CMR4"/>
<evidence type="ECO:0000256" key="13">
    <source>
        <dbReference type="RuleBase" id="RU365018"/>
    </source>
</evidence>
<dbReference type="EMBL" id="HG994593">
    <property type="protein sequence ID" value="CAF2839719.1"/>
    <property type="molecule type" value="Genomic_DNA"/>
</dbReference>